<dbReference type="PANTHER" id="PTHR30540">
    <property type="entry name" value="OSMOTIC STRESS POTASSIUM TRANSPORTER"/>
    <property type="match status" value="1"/>
</dbReference>
<dbReference type="GO" id="GO:0015079">
    <property type="term" value="F:potassium ion transmembrane transporter activity"/>
    <property type="evidence" value="ECO:0007669"/>
    <property type="project" value="InterPro"/>
</dbReference>
<dbReference type="InterPro" id="IPR053951">
    <property type="entry name" value="K_trans_N"/>
</dbReference>
<keyword evidence="3" id="KW-0472">Membrane</keyword>
<evidence type="ECO:0000256" key="1">
    <source>
        <dbReference type="ARBA" id="ARBA00004651"/>
    </source>
</evidence>
<protein>
    <recommendedName>
        <fullName evidence="4">K+ potassium transporter integral membrane domain-containing protein</fullName>
    </recommendedName>
</protein>
<feature type="transmembrane region" description="Helical" evidence="3">
    <location>
        <begin position="97"/>
        <end position="115"/>
    </location>
</feature>
<dbReference type="GO" id="GO:0005886">
    <property type="term" value="C:plasma membrane"/>
    <property type="evidence" value="ECO:0007669"/>
    <property type="project" value="UniProtKB-SubCell"/>
</dbReference>
<sequence>MFVMAVLSAVGGIQVATPAITEEMIVWISVVILIVLFMVQTFGTDKVGCSFAPILCIWFAFIAGIGLYNFIKFDPTVIKALHPKYIIDYFQRNKKDAWISLGGIILTITGCSFFPL</sequence>
<comment type="caution">
    <text evidence="5">The sequence shown here is derived from an EMBL/GenBank/DDBJ whole genome shotgun (WGS) entry which is preliminary data.</text>
</comment>
<dbReference type="AlphaFoldDB" id="A0AAW2BEH1"/>
<dbReference type="PANTHER" id="PTHR30540:SF87">
    <property type="entry name" value="POTASSIUM TRANSPORTER"/>
    <property type="match status" value="1"/>
</dbReference>
<evidence type="ECO:0000256" key="3">
    <source>
        <dbReference type="SAM" id="Phobius"/>
    </source>
</evidence>
<dbReference type="Pfam" id="PF02705">
    <property type="entry name" value="K_trans"/>
    <property type="match status" value="1"/>
</dbReference>
<keyword evidence="3" id="KW-0812">Transmembrane</keyword>
<keyword evidence="3" id="KW-1133">Transmembrane helix</keyword>
<evidence type="ECO:0000259" key="4">
    <source>
        <dbReference type="Pfam" id="PF02705"/>
    </source>
</evidence>
<accession>A0AAW2BEH1</accession>
<comment type="subcellular location">
    <subcellularLocation>
        <location evidence="1">Cell membrane</location>
        <topology evidence="1">Multi-pass membrane protein</topology>
    </subcellularLocation>
</comment>
<proteinExistence type="inferred from homology"/>
<evidence type="ECO:0000313" key="6">
    <source>
        <dbReference type="Proteomes" id="UP001459277"/>
    </source>
</evidence>
<name>A0AAW2BEH1_9ROSI</name>
<evidence type="ECO:0000313" key="5">
    <source>
        <dbReference type="EMBL" id="KAK9983808.1"/>
    </source>
</evidence>
<dbReference type="EMBL" id="JAZDWU010000012">
    <property type="protein sequence ID" value="KAK9983808.1"/>
    <property type="molecule type" value="Genomic_DNA"/>
</dbReference>
<organism evidence="5 6">
    <name type="scientific">Lithocarpus litseifolius</name>
    <dbReference type="NCBI Taxonomy" id="425828"/>
    <lineage>
        <taxon>Eukaryota</taxon>
        <taxon>Viridiplantae</taxon>
        <taxon>Streptophyta</taxon>
        <taxon>Embryophyta</taxon>
        <taxon>Tracheophyta</taxon>
        <taxon>Spermatophyta</taxon>
        <taxon>Magnoliopsida</taxon>
        <taxon>eudicotyledons</taxon>
        <taxon>Gunneridae</taxon>
        <taxon>Pentapetalae</taxon>
        <taxon>rosids</taxon>
        <taxon>fabids</taxon>
        <taxon>Fagales</taxon>
        <taxon>Fagaceae</taxon>
        <taxon>Lithocarpus</taxon>
    </lineage>
</organism>
<comment type="similarity">
    <text evidence="2">Belongs to the HAK/KUP transporter (TC 2.A.72.3) family.</text>
</comment>
<dbReference type="Proteomes" id="UP001459277">
    <property type="component" value="Unassembled WGS sequence"/>
</dbReference>
<evidence type="ECO:0000256" key="2">
    <source>
        <dbReference type="ARBA" id="ARBA00008440"/>
    </source>
</evidence>
<feature type="transmembrane region" description="Helical" evidence="3">
    <location>
        <begin position="50"/>
        <end position="71"/>
    </location>
</feature>
<dbReference type="InterPro" id="IPR003855">
    <property type="entry name" value="K+_transporter"/>
</dbReference>
<feature type="domain" description="K+ potassium transporter integral membrane" evidence="4">
    <location>
        <begin position="4"/>
        <end position="111"/>
    </location>
</feature>
<feature type="transmembrane region" description="Helical" evidence="3">
    <location>
        <begin position="25"/>
        <end position="43"/>
    </location>
</feature>
<gene>
    <name evidence="5" type="ORF">SO802_033333</name>
</gene>
<reference evidence="5 6" key="1">
    <citation type="submission" date="2024-01" db="EMBL/GenBank/DDBJ databases">
        <title>A telomere-to-telomere, gap-free genome of sweet tea (Lithocarpus litseifolius).</title>
        <authorList>
            <person name="Zhou J."/>
        </authorList>
    </citation>
    <scope>NUCLEOTIDE SEQUENCE [LARGE SCALE GENOMIC DNA]</scope>
    <source>
        <strain evidence="5">Zhou-2022a</strain>
        <tissue evidence="5">Leaf</tissue>
    </source>
</reference>
<keyword evidence="6" id="KW-1185">Reference proteome</keyword>